<proteinExistence type="predicted"/>
<evidence type="ECO:0000256" key="1">
    <source>
        <dbReference type="SAM" id="MobiDB-lite"/>
    </source>
</evidence>
<keyword evidence="3" id="KW-1185">Reference proteome</keyword>
<feature type="region of interest" description="Disordered" evidence="1">
    <location>
        <begin position="1"/>
        <end position="44"/>
    </location>
</feature>
<organism evidence="2 3">
    <name type="scientific">Heterodera trifolii</name>
    <dbReference type="NCBI Taxonomy" id="157864"/>
    <lineage>
        <taxon>Eukaryota</taxon>
        <taxon>Metazoa</taxon>
        <taxon>Ecdysozoa</taxon>
        <taxon>Nematoda</taxon>
        <taxon>Chromadorea</taxon>
        <taxon>Rhabditida</taxon>
        <taxon>Tylenchina</taxon>
        <taxon>Tylenchomorpha</taxon>
        <taxon>Tylenchoidea</taxon>
        <taxon>Heteroderidae</taxon>
        <taxon>Heteroderinae</taxon>
        <taxon>Heterodera</taxon>
    </lineage>
</organism>
<evidence type="ECO:0000313" key="3">
    <source>
        <dbReference type="Proteomes" id="UP001620626"/>
    </source>
</evidence>
<reference evidence="2 3" key="1">
    <citation type="submission" date="2024-10" db="EMBL/GenBank/DDBJ databases">
        <authorList>
            <person name="Kim D."/>
        </authorList>
    </citation>
    <scope>NUCLEOTIDE SEQUENCE [LARGE SCALE GENOMIC DNA]</scope>
    <source>
        <strain evidence="2">BH-2024</strain>
    </source>
</reference>
<evidence type="ECO:0000313" key="2">
    <source>
        <dbReference type="EMBL" id="KAL3106263.1"/>
    </source>
</evidence>
<feature type="compositionally biased region" description="Basic and acidic residues" evidence="1">
    <location>
        <begin position="30"/>
        <end position="42"/>
    </location>
</feature>
<comment type="caution">
    <text evidence="2">The sequence shown here is derived from an EMBL/GenBank/DDBJ whole genome shotgun (WGS) entry which is preliminary data.</text>
</comment>
<accession>A0ABD2KTP5</accession>
<sequence>MNGSNGRSARYSQPDTIKSTCAGGQQRQQKQYDKMQRRDHLRGIRSNEMFSVRIAGRLGCFQEGKA</sequence>
<dbReference type="Proteomes" id="UP001620626">
    <property type="component" value="Unassembled WGS sequence"/>
</dbReference>
<protein>
    <submittedName>
        <fullName evidence="2">Uncharacterized protein</fullName>
    </submittedName>
</protein>
<feature type="compositionally biased region" description="Polar residues" evidence="1">
    <location>
        <begin position="1"/>
        <end position="23"/>
    </location>
</feature>
<name>A0ABD2KTP5_9BILA</name>
<dbReference type="EMBL" id="JBICBT010000658">
    <property type="protein sequence ID" value="KAL3106263.1"/>
    <property type="molecule type" value="Genomic_DNA"/>
</dbReference>
<dbReference type="AlphaFoldDB" id="A0ABD2KTP5"/>
<gene>
    <name evidence="2" type="ORF">niasHT_013806</name>
</gene>